<evidence type="ECO:0000313" key="3">
    <source>
        <dbReference type="Proteomes" id="UP001231189"/>
    </source>
</evidence>
<accession>A0AAD8VJE1</accession>
<sequence>MAAEVWSPAFPERVAEVAGKIGGGASMERRDRIVRLAEEALGRAAKDLAASKSALLGGATGQDARLTAGEACDALELCCDRLLLVDLLLDPTTHAPVPGADVDGNGNVQVRAAADGFADGEGTMRIRVADALEKAMAMAEDCALLARLARQDAFGAPAT</sequence>
<proteinExistence type="predicted"/>
<name>A0AAD8VJE1_LOLMU</name>
<dbReference type="EMBL" id="JAUUTY010000007">
    <property type="protein sequence ID" value="KAK1606921.1"/>
    <property type="molecule type" value="Genomic_DNA"/>
</dbReference>
<comment type="caution">
    <text evidence="1">The sequence shown here is derived from an EMBL/GenBank/DDBJ whole genome shotgun (WGS) entry which is preliminary data.</text>
</comment>
<gene>
    <name evidence="1" type="ORF">QYE76_030593</name>
    <name evidence="2" type="ORF">QYE76_030594</name>
</gene>
<keyword evidence="3" id="KW-1185">Reference proteome</keyword>
<dbReference type="EMBL" id="JAUUTY010000007">
    <property type="protein sequence ID" value="KAK1606920.1"/>
    <property type="molecule type" value="Genomic_DNA"/>
</dbReference>
<dbReference type="AlphaFoldDB" id="A0AAD8VJE1"/>
<evidence type="ECO:0000313" key="2">
    <source>
        <dbReference type="EMBL" id="KAK1606921.1"/>
    </source>
</evidence>
<dbReference type="Proteomes" id="UP001231189">
    <property type="component" value="Unassembled WGS sequence"/>
</dbReference>
<reference evidence="1" key="1">
    <citation type="submission" date="2023-07" db="EMBL/GenBank/DDBJ databases">
        <title>A chromosome-level genome assembly of Lolium multiflorum.</title>
        <authorList>
            <person name="Chen Y."/>
            <person name="Copetti D."/>
            <person name="Kolliker R."/>
            <person name="Studer B."/>
        </authorList>
    </citation>
    <scope>NUCLEOTIDE SEQUENCE</scope>
    <source>
        <strain evidence="1">02402/16</strain>
        <tissue evidence="1">Leaf</tissue>
    </source>
</reference>
<evidence type="ECO:0000313" key="1">
    <source>
        <dbReference type="EMBL" id="KAK1606920.1"/>
    </source>
</evidence>
<protein>
    <submittedName>
        <fullName evidence="1">Uncharacterized protein</fullName>
    </submittedName>
</protein>
<organism evidence="1 3">
    <name type="scientific">Lolium multiflorum</name>
    <name type="common">Italian ryegrass</name>
    <name type="synonym">Lolium perenne subsp. multiflorum</name>
    <dbReference type="NCBI Taxonomy" id="4521"/>
    <lineage>
        <taxon>Eukaryota</taxon>
        <taxon>Viridiplantae</taxon>
        <taxon>Streptophyta</taxon>
        <taxon>Embryophyta</taxon>
        <taxon>Tracheophyta</taxon>
        <taxon>Spermatophyta</taxon>
        <taxon>Magnoliopsida</taxon>
        <taxon>Liliopsida</taxon>
        <taxon>Poales</taxon>
        <taxon>Poaceae</taxon>
        <taxon>BOP clade</taxon>
        <taxon>Pooideae</taxon>
        <taxon>Poodae</taxon>
        <taxon>Poeae</taxon>
        <taxon>Poeae Chloroplast Group 2 (Poeae type)</taxon>
        <taxon>Loliodinae</taxon>
        <taxon>Loliinae</taxon>
        <taxon>Lolium</taxon>
    </lineage>
</organism>